<accession>A0A660L5M2</accession>
<dbReference type="InterPro" id="IPR016156">
    <property type="entry name" value="FAD/NAD-linked_Rdtase_dimer_sf"/>
</dbReference>
<dbReference type="PROSITE" id="PS51819">
    <property type="entry name" value="VOC"/>
    <property type="match status" value="1"/>
</dbReference>
<dbReference type="InterPro" id="IPR004360">
    <property type="entry name" value="Glyas_Fos-R_dOase_dom"/>
</dbReference>
<comment type="similarity">
    <text evidence="2">Belongs to the class-I pyridine nucleotide-disulfide oxidoreductase family.</text>
</comment>
<dbReference type="PRINTS" id="PR00368">
    <property type="entry name" value="FADPNR"/>
</dbReference>
<sequence>MKAGIEVVTLPVGDVDRALRFYTERAGFTLDVDYQPSDDFRVVQLTPPGSACSVQLVADAAAGSTRGLHLVVDDIETTRDALLGRGVAVSALRHKAPLDDWRGGWAPGLEPSRADYATFADFSDPDGNRWTLQERGFRADATLTADVLVIGFGKGGKTAAHRLADAGRRVVLVERSENMYGGTCPNVGCVPTKMLVHYAGNRRLEDDAQAFFASSVAGVRALTSAFRAGNFEALDGKDTATVITGSAAFVDPHTIAVGEGADRITVRAPVILINTGSEPMLPDITGLADSRRLVSSTQLIQQDRLPGRLVVIGGGYLGLEFAAIYRNFGAEVTVLEAADRLLRREDDDVAGAVTGILTGDGVRVVTGATVVDVRDGEGAATVVYEHAGQTLTVEADAILAATGRRPATAGLNLEAAGVRTTPRGAVEVDDHLRTSQPHIFALGDVNGGPQFTYVALDDARIVLDQLLGEGRRTTTDRVAVPHTLFITPPLATVGLTEREARAQGRNIIVSREHVADIVAMPRAYTVEETRGLMKFVVDADTDLILGAALLSIDAQEIVNTVALAIRHGITAGELRDSIYTHPSSTEALNEVFDKRIA</sequence>
<dbReference type="InterPro" id="IPR029068">
    <property type="entry name" value="Glyas_Bleomycin-R_OHBP_Dase"/>
</dbReference>
<feature type="domain" description="VOC" evidence="6">
    <location>
        <begin position="4"/>
        <end position="135"/>
    </location>
</feature>
<dbReference type="Gene3D" id="3.10.180.10">
    <property type="entry name" value="2,3-Dihydroxybiphenyl 1,2-Dioxygenase, domain 1"/>
    <property type="match status" value="1"/>
</dbReference>
<dbReference type="Gene3D" id="3.30.390.30">
    <property type="match status" value="1"/>
</dbReference>
<comment type="cofactor">
    <cofactor evidence="1">
        <name>FAD</name>
        <dbReference type="ChEBI" id="CHEBI:57692"/>
    </cofactor>
</comment>
<dbReference type="AlphaFoldDB" id="A0A660L5M2"/>
<evidence type="ECO:0000259" key="6">
    <source>
        <dbReference type="PROSITE" id="PS51819"/>
    </source>
</evidence>
<keyword evidence="4" id="KW-0274">FAD</keyword>
<dbReference type="FunFam" id="3.30.390.30:FF:000001">
    <property type="entry name" value="Dihydrolipoyl dehydrogenase"/>
    <property type="match status" value="1"/>
</dbReference>
<dbReference type="PANTHER" id="PTHR43014">
    <property type="entry name" value="MERCURIC REDUCTASE"/>
    <property type="match status" value="1"/>
</dbReference>
<reference evidence="7 8" key="1">
    <citation type="submission" date="2018-10" db="EMBL/GenBank/DDBJ databases">
        <title>Genomic Encyclopedia of Archaeal and Bacterial Type Strains, Phase II (KMG-II): from individual species to whole genera.</title>
        <authorList>
            <person name="Goeker M."/>
        </authorList>
    </citation>
    <scope>NUCLEOTIDE SEQUENCE [LARGE SCALE GENOMIC DNA]</scope>
    <source>
        <strain evidence="7 8">DSM 14954</strain>
    </source>
</reference>
<dbReference type="Pfam" id="PF02852">
    <property type="entry name" value="Pyr_redox_dim"/>
    <property type="match status" value="1"/>
</dbReference>
<evidence type="ECO:0000256" key="4">
    <source>
        <dbReference type="ARBA" id="ARBA00022827"/>
    </source>
</evidence>
<keyword evidence="5" id="KW-0560">Oxidoreductase</keyword>
<proteinExistence type="inferred from homology"/>
<evidence type="ECO:0000256" key="1">
    <source>
        <dbReference type="ARBA" id="ARBA00001974"/>
    </source>
</evidence>
<dbReference type="EMBL" id="RBIL01000002">
    <property type="protein sequence ID" value="RKQ86880.1"/>
    <property type="molecule type" value="Genomic_DNA"/>
</dbReference>
<keyword evidence="3" id="KW-0285">Flavoprotein</keyword>
<dbReference type="InterPro" id="IPR037523">
    <property type="entry name" value="VOC_core"/>
</dbReference>
<keyword evidence="7" id="KW-0670">Pyruvate</keyword>
<dbReference type="Gene3D" id="3.50.50.60">
    <property type="entry name" value="FAD/NAD(P)-binding domain"/>
    <property type="match status" value="2"/>
</dbReference>
<dbReference type="Proteomes" id="UP000278962">
    <property type="component" value="Unassembled WGS sequence"/>
</dbReference>
<evidence type="ECO:0000256" key="5">
    <source>
        <dbReference type="ARBA" id="ARBA00023002"/>
    </source>
</evidence>
<comment type="caution">
    <text evidence="7">The sequence shown here is derived from an EMBL/GenBank/DDBJ whole genome shotgun (WGS) entry which is preliminary data.</text>
</comment>
<protein>
    <submittedName>
        <fullName evidence="7">Pyruvate/2-oxoglutarate dehydrogenase complex dihydrolipoamide dehydrogenase (E3) component</fullName>
    </submittedName>
</protein>
<dbReference type="GO" id="GO:0050660">
    <property type="term" value="F:flavin adenine dinucleotide binding"/>
    <property type="evidence" value="ECO:0007669"/>
    <property type="project" value="TreeGrafter"/>
</dbReference>
<evidence type="ECO:0000256" key="3">
    <source>
        <dbReference type="ARBA" id="ARBA00022630"/>
    </source>
</evidence>
<dbReference type="InterPro" id="IPR004099">
    <property type="entry name" value="Pyr_nucl-diS_OxRdtase_dimer"/>
</dbReference>
<dbReference type="OrthoDB" id="4678789at2"/>
<name>A0A660L5M2_9ACTN</name>
<dbReference type="SUPFAM" id="SSF51905">
    <property type="entry name" value="FAD/NAD(P)-binding domain"/>
    <property type="match status" value="1"/>
</dbReference>
<dbReference type="SUPFAM" id="SSF54593">
    <property type="entry name" value="Glyoxalase/Bleomycin resistance protein/Dihydroxybiphenyl dioxygenase"/>
    <property type="match status" value="1"/>
</dbReference>
<dbReference type="GO" id="GO:0003955">
    <property type="term" value="F:NAD(P)H dehydrogenase (quinone) activity"/>
    <property type="evidence" value="ECO:0007669"/>
    <property type="project" value="TreeGrafter"/>
</dbReference>
<evidence type="ECO:0000313" key="8">
    <source>
        <dbReference type="Proteomes" id="UP000278962"/>
    </source>
</evidence>
<dbReference type="InterPro" id="IPR023753">
    <property type="entry name" value="FAD/NAD-binding_dom"/>
</dbReference>
<evidence type="ECO:0000313" key="7">
    <source>
        <dbReference type="EMBL" id="RKQ86880.1"/>
    </source>
</evidence>
<organism evidence="7 8">
    <name type="scientific">Solirubrobacter pauli</name>
    <dbReference type="NCBI Taxonomy" id="166793"/>
    <lineage>
        <taxon>Bacteria</taxon>
        <taxon>Bacillati</taxon>
        <taxon>Actinomycetota</taxon>
        <taxon>Thermoleophilia</taxon>
        <taxon>Solirubrobacterales</taxon>
        <taxon>Solirubrobacteraceae</taxon>
        <taxon>Solirubrobacter</taxon>
    </lineage>
</organism>
<dbReference type="PRINTS" id="PR00411">
    <property type="entry name" value="PNDRDTASEI"/>
</dbReference>
<dbReference type="SUPFAM" id="SSF55424">
    <property type="entry name" value="FAD/NAD-linked reductases, dimerisation (C-terminal) domain"/>
    <property type="match status" value="1"/>
</dbReference>
<gene>
    <name evidence="7" type="ORF">C8N24_4896</name>
</gene>
<dbReference type="InterPro" id="IPR036188">
    <property type="entry name" value="FAD/NAD-bd_sf"/>
</dbReference>
<dbReference type="PANTHER" id="PTHR43014:SF4">
    <property type="entry name" value="PYRIDINE NUCLEOTIDE-DISULFIDE OXIDOREDUCTASE RCLA-RELATED"/>
    <property type="match status" value="1"/>
</dbReference>
<dbReference type="Pfam" id="PF00903">
    <property type="entry name" value="Glyoxalase"/>
    <property type="match status" value="1"/>
</dbReference>
<dbReference type="Pfam" id="PF07992">
    <property type="entry name" value="Pyr_redox_2"/>
    <property type="match status" value="1"/>
</dbReference>
<keyword evidence="8" id="KW-1185">Reference proteome</keyword>
<evidence type="ECO:0000256" key="2">
    <source>
        <dbReference type="ARBA" id="ARBA00007532"/>
    </source>
</evidence>